<dbReference type="PROSITE" id="PS00178">
    <property type="entry name" value="AA_TRNA_LIGASE_I"/>
    <property type="match status" value="1"/>
</dbReference>
<keyword evidence="1" id="KW-1133">Transmembrane helix</keyword>
<dbReference type="PANTHER" id="PTHR37544">
    <property type="entry name" value="SPRAY-RELATED"/>
    <property type="match status" value="1"/>
</dbReference>
<accession>A0AAN6YEL8</accession>
<feature type="transmembrane region" description="Helical" evidence="1">
    <location>
        <begin position="953"/>
        <end position="973"/>
    </location>
</feature>
<protein>
    <submittedName>
        <fullName evidence="2">Uncharacterized protein</fullName>
    </submittedName>
</protein>
<dbReference type="InterPro" id="IPR021840">
    <property type="entry name" value="DUF3433"/>
</dbReference>
<dbReference type="GO" id="GO:0004812">
    <property type="term" value="F:aminoacyl-tRNA ligase activity"/>
    <property type="evidence" value="ECO:0007669"/>
    <property type="project" value="InterPro"/>
</dbReference>
<dbReference type="Proteomes" id="UP001301769">
    <property type="component" value="Unassembled WGS sequence"/>
</dbReference>
<keyword evidence="1" id="KW-0472">Membrane</keyword>
<evidence type="ECO:0000313" key="3">
    <source>
        <dbReference type="Proteomes" id="UP001301769"/>
    </source>
</evidence>
<dbReference type="InterPro" id="IPR001412">
    <property type="entry name" value="aa-tRNA-synth_I_CS"/>
</dbReference>
<sequence length="1094" mass="119383">MGSHIDELCCEKSTSRDSDRRRHGERGFTPVPLRWWYLSSVLVYICLLLVVLEYSFHVIPQTSARQSSPPTYFTVPPDGLPVFSKPADVEERQLAERAPRPRFIGRRNATDGIPSNSSFPVPSNSTTKPCDLEALENITAADNQTVFEPCTVNTTDSEDGSTFRILHLDPNQFAELEPRTYLAHYRLHFVWIHDTDGRYYIPVFPGMDISQRCTQYGQYMYITTNKDDCRMLVEIDDFNTYGFHPIMQDGDKCHKEFYTFSGQFQNQWGWQPQIPGFEWNPTKCWEDEWDQGKIILYPSRVVSWPAGWPTDAPGGVDSVPDVPPSPPRAITTTLSVPPMVTEVTSTLIGADGKPTTTVRSMTIPGRVITTVLDVLPTPTGHITVGGTVLTLTNSLGQPTATTTSLYTSGMSFLSTPAPQFTTMTTILSDSAGRPTATQVLTIPLPSFTLSTTVLTNSLGQPTATQVLTIPIITAFPNPTISATTKTIYNQLGEAIWTSTGYILPLAAHPSPKPPVPPENWGGVGKDGTIGLEDIPSSAIKVQPLTWQSYFVGSFLPVLLTTLLSILVQVLGGSLRAIIPFLALQRGGQAGMAGRGEIGAEAADSLLLPLEGNLLRVDVAILLAVKYKEPLLLMSNLLQIAGMVLASLSSEAIGMTLGGGCRDDDFAGCFMSLAVIQGPARAAEGLLAFMVLLLGGIMLGIWLLRRRGERHEVDEREGATMLGTGALLRTSGGVNPTSILGAAAMVAGDESRGLRELLVAAANDTRTKEGSKGMEISDREIRDRLEGHKFAINARGHVITVQESSERSHTGLTTSTFMSENKVAKTGKRITGLIEDSYDDFTSRHRKAMKAMEYGYRAIFLASLGTLLFIVAYYGAAQHGPEDLIERFLNSQTFGVSFLFTGAGGMIDFFWGGFFSQIELLEPYRYLSHSEDSQTASRSAANMMRPRSSSIFSGLFRAVANGNVVLSAVAFAGVLSKFLPVVLSNVPFRLTLTWTTFVVCTWISVSVLAVMILVMIASFFVRKPDMPVDPGTIAGKIYYVCDSQLTNDVGEMDGREGKIQEIIVPGVKYRFGTTIGVSGRKRTGIDYLDTGRHHV</sequence>
<feature type="transmembrane region" description="Helical" evidence="1">
    <location>
        <begin position="549"/>
        <end position="570"/>
    </location>
</feature>
<evidence type="ECO:0000256" key="1">
    <source>
        <dbReference type="SAM" id="Phobius"/>
    </source>
</evidence>
<dbReference type="AlphaFoldDB" id="A0AAN6YEL8"/>
<comment type="caution">
    <text evidence="2">The sequence shown here is derived from an EMBL/GenBank/DDBJ whole genome shotgun (WGS) entry which is preliminary data.</text>
</comment>
<feature type="transmembrane region" description="Helical" evidence="1">
    <location>
        <begin position="685"/>
        <end position="703"/>
    </location>
</feature>
<reference evidence="2" key="1">
    <citation type="journal article" date="2023" name="Mol. Phylogenet. Evol.">
        <title>Genome-scale phylogeny and comparative genomics of the fungal order Sordariales.</title>
        <authorList>
            <person name="Hensen N."/>
            <person name="Bonometti L."/>
            <person name="Westerberg I."/>
            <person name="Brannstrom I.O."/>
            <person name="Guillou S."/>
            <person name="Cros-Aarteil S."/>
            <person name="Calhoun S."/>
            <person name="Haridas S."/>
            <person name="Kuo A."/>
            <person name="Mondo S."/>
            <person name="Pangilinan J."/>
            <person name="Riley R."/>
            <person name="LaButti K."/>
            <person name="Andreopoulos B."/>
            <person name="Lipzen A."/>
            <person name="Chen C."/>
            <person name="Yan M."/>
            <person name="Daum C."/>
            <person name="Ng V."/>
            <person name="Clum A."/>
            <person name="Steindorff A."/>
            <person name="Ohm R.A."/>
            <person name="Martin F."/>
            <person name="Silar P."/>
            <person name="Natvig D.O."/>
            <person name="Lalanne C."/>
            <person name="Gautier V."/>
            <person name="Ament-Velasquez S.L."/>
            <person name="Kruys A."/>
            <person name="Hutchinson M.I."/>
            <person name="Powell A.J."/>
            <person name="Barry K."/>
            <person name="Miller A.N."/>
            <person name="Grigoriev I.V."/>
            <person name="Debuchy R."/>
            <person name="Gladieux P."/>
            <person name="Hiltunen Thoren M."/>
            <person name="Johannesson H."/>
        </authorList>
    </citation>
    <scope>NUCLEOTIDE SEQUENCE</scope>
    <source>
        <strain evidence="2">PSN293</strain>
    </source>
</reference>
<proteinExistence type="predicted"/>
<feature type="transmembrane region" description="Helical" evidence="1">
    <location>
        <begin position="893"/>
        <end position="914"/>
    </location>
</feature>
<dbReference type="Pfam" id="PF11915">
    <property type="entry name" value="DUF3433"/>
    <property type="match status" value="2"/>
</dbReference>
<feature type="transmembrane region" description="Helical" evidence="1">
    <location>
        <begin position="853"/>
        <end position="873"/>
    </location>
</feature>
<dbReference type="PANTHER" id="PTHR37544:SF3">
    <property type="entry name" value="SPRAY"/>
    <property type="match status" value="1"/>
</dbReference>
<keyword evidence="3" id="KW-1185">Reference proteome</keyword>
<feature type="transmembrane region" description="Helical" evidence="1">
    <location>
        <begin position="35"/>
        <end position="56"/>
    </location>
</feature>
<organism evidence="2 3">
    <name type="scientific">Rhypophila decipiens</name>
    <dbReference type="NCBI Taxonomy" id="261697"/>
    <lineage>
        <taxon>Eukaryota</taxon>
        <taxon>Fungi</taxon>
        <taxon>Dikarya</taxon>
        <taxon>Ascomycota</taxon>
        <taxon>Pezizomycotina</taxon>
        <taxon>Sordariomycetes</taxon>
        <taxon>Sordariomycetidae</taxon>
        <taxon>Sordariales</taxon>
        <taxon>Naviculisporaceae</taxon>
        <taxon>Rhypophila</taxon>
    </lineage>
</organism>
<reference evidence="2" key="2">
    <citation type="submission" date="2023-05" db="EMBL/GenBank/DDBJ databases">
        <authorList>
            <consortium name="Lawrence Berkeley National Laboratory"/>
            <person name="Steindorff A."/>
            <person name="Hensen N."/>
            <person name="Bonometti L."/>
            <person name="Westerberg I."/>
            <person name="Brannstrom I.O."/>
            <person name="Guillou S."/>
            <person name="Cros-Aarteil S."/>
            <person name="Calhoun S."/>
            <person name="Haridas S."/>
            <person name="Kuo A."/>
            <person name="Mondo S."/>
            <person name="Pangilinan J."/>
            <person name="Riley R."/>
            <person name="Labutti K."/>
            <person name="Andreopoulos B."/>
            <person name="Lipzen A."/>
            <person name="Chen C."/>
            <person name="Yanf M."/>
            <person name="Daum C."/>
            <person name="Ng V."/>
            <person name="Clum A."/>
            <person name="Ohm R."/>
            <person name="Martin F."/>
            <person name="Silar P."/>
            <person name="Natvig D."/>
            <person name="Lalanne C."/>
            <person name="Gautier V."/>
            <person name="Ament-Velasquez S.L."/>
            <person name="Kruys A."/>
            <person name="Hutchinson M.I."/>
            <person name="Powell A.J."/>
            <person name="Barry K."/>
            <person name="Miller A.N."/>
            <person name="Grigoriev I.V."/>
            <person name="Debuchy R."/>
            <person name="Gladieux P."/>
            <person name="Thoren M.H."/>
            <person name="Johannesson H."/>
        </authorList>
    </citation>
    <scope>NUCLEOTIDE SEQUENCE</scope>
    <source>
        <strain evidence="2">PSN293</strain>
    </source>
</reference>
<keyword evidence="1" id="KW-0812">Transmembrane</keyword>
<dbReference type="GO" id="GO:0006418">
    <property type="term" value="P:tRNA aminoacylation for protein translation"/>
    <property type="evidence" value="ECO:0007669"/>
    <property type="project" value="InterPro"/>
</dbReference>
<gene>
    <name evidence="2" type="ORF">QBC37DRAFT_419779</name>
</gene>
<name>A0AAN6YEL8_9PEZI</name>
<evidence type="ECO:0000313" key="2">
    <source>
        <dbReference type="EMBL" id="KAK4215177.1"/>
    </source>
</evidence>
<dbReference type="GO" id="GO:0005524">
    <property type="term" value="F:ATP binding"/>
    <property type="evidence" value="ECO:0007669"/>
    <property type="project" value="InterPro"/>
</dbReference>
<dbReference type="EMBL" id="MU858083">
    <property type="protein sequence ID" value="KAK4215177.1"/>
    <property type="molecule type" value="Genomic_DNA"/>
</dbReference>
<feature type="transmembrane region" description="Helical" evidence="1">
    <location>
        <begin position="993"/>
        <end position="1020"/>
    </location>
</feature>